<proteinExistence type="predicted"/>
<name>A0A9P5YSS5_9AGAR</name>
<gene>
    <name evidence="3" type="ORF">BDN70DRAFT_997297</name>
</gene>
<keyword evidence="4" id="KW-1185">Reference proteome</keyword>
<evidence type="ECO:0000313" key="3">
    <source>
        <dbReference type="EMBL" id="KAF9474045.1"/>
    </source>
</evidence>
<dbReference type="AlphaFoldDB" id="A0A9P5YSS5"/>
<organism evidence="3 4">
    <name type="scientific">Pholiota conissans</name>
    <dbReference type="NCBI Taxonomy" id="109636"/>
    <lineage>
        <taxon>Eukaryota</taxon>
        <taxon>Fungi</taxon>
        <taxon>Dikarya</taxon>
        <taxon>Basidiomycota</taxon>
        <taxon>Agaricomycotina</taxon>
        <taxon>Agaricomycetes</taxon>
        <taxon>Agaricomycetidae</taxon>
        <taxon>Agaricales</taxon>
        <taxon>Agaricineae</taxon>
        <taxon>Strophariaceae</taxon>
        <taxon>Pholiota</taxon>
    </lineage>
</organism>
<protein>
    <recommendedName>
        <fullName evidence="2">Heterokaryon incompatibility domain-containing protein</fullName>
    </recommendedName>
</protein>
<comment type="caution">
    <text evidence="3">The sequence shown here is derived from an EMBL/GenBank/DDBJ whole genome shotgun (WGS) entry which is preliminary data.</text>
</comment>
<sequence>MPIFAMNREGQMDMPLVQAMLKPHIVESDSDDNTFLHAQSCLSKPRITILEDDTVEGVSNMKESPAHTFLDALHGFIITLIPLSNVRRNFMDAYSDKVASGPEAQNLLSALQGYISFVITQSGVENSADEIEVDLEDIDAVIHPASVNVQPKASKKYINCFVYNHDPMRDQALSQTPHKQFIQKLQVGVQKCIFREMPTRVLHFSPNPQAAGKPRITLLDRNGICTKILDAILADATVEGWFRSQVGAFSPEEDRANAEHVAIMGLVQRYSKYAILSHTWLRERSGELSFDAWNRGNHDTQQLGYQKLANFCRTAWTDHGLNFGWIDTVCINKESSSELDESIRSMYKWYQSSKVCIVYLAESDTVSDIHRDLWFTRGWTFQELIAPFHVKFYNHHWKRFNTASSNDKDVVDIGLQIQRATTSAPLSTSRMAGSPTSGARSISSTADSTSTPSAMVPCGP</sequence>
<feature type="compositionally biased region" description="Low complexity" evidence="1">
    <location>
        <begin position="439"/>
        <end position="454"/>
    </location>
</feature>
<dbReference type="PANTHER" id="PTHR10622:SF10">
    <property type="entry name" value="HET DOMAIN-CONTAINING PROTEIN"/>
    <property type="match status" value="1"/>
</dbReference>
<reference evidence="3" key="1">
    <citation type="submission" date="2020-11" db="EMBL/GenBank/DDBJ databases">
        <authorList>
            <consortium name="DOE Joint Genome Institute"/>
            <person name="Ahrendt S."/>
            <person name="Riley R."/>
            <person name="Andreopoulos W."/>
            <person name="Labutti K."/>
            <person name="Pangilinan J."/>
            <person name="Ruiz-Duenas F.J."/>
            <person name="Barrasa J.M."/>
            <person name="Sanchez-Garcia M."/>
            <person name="Camarero S."/>
            <person name="Miyauchi S."/>
            <person name="Serrano A."/>
            <person name="Linde D."/>
            <person name="Babiker R."/>
            <person name="Drula E."/>
            <person name="Ayuso-Fernandez I."/>
            <person name="Pacheco R."/>
            <person name="Padilla G."/>
            <person name="Ferreira P."/>
            <person name="Barriuso J."/>
            <person name="Kellner H."/>
            <person name="Castanera R."/>
            <person name="Alfaro M."/>
            <person name="Ramirez L."/>
            <person name="Pisabarro A.G."/>
            <person name="Kuo A."/>
            <person name="Tritt A."/>
            <person name="Lipzen A."/>
            <person name="He G."/>
            <person name="Yan M."/>
            <person name="Ng V."/>
            <person name="Cullen D."/>
            <person name="Martin F."/>
            <person name="Rosso M.-N."/>
            <person name="Henrissat B."/>
            <person name="Hibbett D."/>
            <person name="Martinez A.T."/>
            <person name="Grigoriev I.V."/>
        </authorList>
    </citation>
    <scope>NUCLEOTIDE SEQUENCE</scope>
    <source>
        <strain evidence="3">CIRM-BRFM 674</strain>
    </source>
</reference>
<dbReference type="PANTHER" id="PTHR10622">
    <property type="entry name" value="HET DOMAIN-CONTAINING PROTEIN"/>
    <property type="match status" value="1"/>
</dbReference>
<feature type="compositionally biased region" description="Polar residues" evidence="1">
    <location>
        <begin position="424"/>
        <end position="438"/>
    </location>
</feature>
<feature type="domain" description="Heterokaryon incompatibility" evidence="2">
    <location>
        <begin position="273"/>
        <end position="366"/>
    </location>
</feature>
<accession>A0A9P5YSS5</accession>
<evidence type="ECO:0000313" key="4">
    <source>
        <dbReference type="Proteomes" id="UP000807469"/>
    </source>
</evidence>
<dbReference type="Pfam" id="PF06985">
    <property type="entry name" value="HET"/>
    <property type="match status" value="1"/>
</dbReference>
<dbReference type="Proteomes" id="UP000807469">
    <property type="component" value="Unassembled WGS sequence"/>
</dbReference>
<evidence type="ECO:0000259" key="2">
    <source>
        <dbReference type="Pfam" id="PF06985"/>
    </source>
</evidence>
<evidence type="ECO:0000256" key="1">
    <source>
        <dbReference type="SAM" id="MobiDB-lite"/>
    </source>
</evidence>
<dbReference type="EMBL" id="MU155400">
    <property type="protein sequence ID" value="KAF9474045.1"/>
    <property type="molecule type" value="Genomic_DNA"/>
</dbReference>
<dbReference type="OrthoDB" id="5122891at2759"/>
<feature type="region of interest" description="Disordered" evidence="1">
    <location>
        <begin position="424"/>
        <end position="460"/>
    </location>
</feature>
<dbReference type="InterPro" id="IPR010730">
    <property type="entry name" value="HET"/>
</dbReference>